<feature type="chain" id="PRO_5046567112" evidence="11">
    <location>
        <begin position="23"/>
        <end position="662"/>
    </location>
</feature>
<keyword evidence="2" id="KW-1003">Cell membrane</keyword>
<feature type="region of interest" description="Disordered" evidence="9">
    <location>
        <begin position="394"/>
        <end position="421"/>
    </location>
</feature>
<evidence type="ECO:0000313" key="15">
    <source>
        <dbReference type="Proteomes" id="UP001335325"/>
    </source>
</evidence>
<name>A0ABZ1GQT5_9ACTN</name>
<feature type="transmembrane region" description="Helical" evidence="10">
    <location>
        <begin position="218"/>
        <end position="240"/>
    </location>
</feature>
<dbReference type="InterPro" id="IPR032694">
    <property type="entry name" value="CopC/D"/>
</dbReference>
<dbReference type="InterPro" id="IPR008457">
    <property type="entry name" value="Cu-R_CopD_dom"/>
</dbReference>
<dbReference type="EMBL" id="CP109134">
    <property type="protein sequence ID" value="WSD07803.1"/>
    <property type="molecule type" value="Genomic_DNA"/>
</dbReference>
<evidence type="ECO:0000256" key="6">
    <source>
        <dbReference type="ARBA" id="ARBA00022989"/>
    </source>
</evidence>
<dbReference type="PANTHER" id="PTHR34820">
    <property type="entry name" value="INNER MEMBRANE PROTEIN YEBZ"/>
    <property type="match status" value="1"/>
</dbReference>
<feature type="compositionally biased region" description="Low complexity" evidence="9">
    <location>
        <begin position="468"/>
        <end position="485"/>
    </location>
</feature>
<feature type="signal peptide" evidence="11">
    <location>
        <begin position="1"/>
        <end position="22"/>
    </location>
</feature>
<evidence type="ECO:0000256" key="4">
    <source>
        <dbReference type="ARBA" id="ARBA00022723"/>
    </source>
</evidence>
<feature type="transmembrane region" description="Helical" evidence="10">
    <location>
        <begin position="261"/>
        <end position="278"/>
    </location>
</feature>
<proteinExistence type="predicted"/>
<accession>A0ABZ1GQT5</accession>
<feature type="transmembrane region" description="Helical" evidence="10">
    <location>
        <begin position="506"/>
        <end position="525"/>
    </location>
</feature>
<comment type="subcellular location">
    <subcellularLocation>
        <location evidence="1">Cell membrane</location>
        <topology evidence="1">Multi-pass membrane protein</topology>
    </subcellularLocation>
</comment>
<feature type="domain" description="CopC" evidence="12">
    <location>
        <begin position="21"/>
        <end position="117"/>
    </location>
</feature>
<evidence type="ECO:0000256" key="5">
    <source>
        <dbReference type="ARBA" id="ARBA00022729"/>
    </source>
</evidence>
<evidence type="ECO:0000256" key="8">
    <source>
        <dbReference type="ARBA" id="ARBA00023136"/>
    </source>
</evidence>
<evidence type="ECO:0000256" key="10">
    <source>
        <dbReference type="SAM" id="Phobius"/>
    </source>
</evidence>
<evidence type="ECO:0000256" key="1">
    <source>
        <dbReference type="ARBA" id="ARBA00004651"/>
    </source>
</evidence>
<organism evidence="14 15">
    <name type="scientific">Streptomyces hirsutus</name>
    <dbReference type="NCBI Taxonomy" id="35620"/>
    <lineage>
        <taxon>Bacteria</taxon>
        <taxon>Bacillati</taxon>
        <taxon>Actinomycetota</taxon>
        <taxon>Actinomycetes</taxon>
        <taxon>Kitasatosporales</taxon>
        <taxon>Streptomycetaceae</taxon>
        <taxon>Streptomyces</taxon>
    </lineage>
</organism>
<gene>
    <name evidence="14" type="ORF">OIE73_20065</name>
</gene>
<evidence type="ECO:0000259" key="12">
    <source>
        <dbReference type="Pfam" id="PF04234"/>
    </source>
</evidence>
<feature type="compositionally biased region" description="Pro residues" evidence="9">
    <location>
        <begin position="486"/>
        <end position="495"/>
    </location>
</feature>
<keyword evidence="4" id="KW-0479">Metal-binding</keyword>
<feature type="region of interest" description="Disordered" evidence="9">
    <location>
        <begin position="436"/>
        <end position="498"/>
    </location>
</feature>
<keyword evidence="7" id="KW-0186">Copper</keyword>
<keyword evidence="5 11" id="KW-0732">Signal</keyword>
<feature type="transmembrane region" description="Helical" evidence="10">
    <location>
        <begin position="177"/>
        <end position="198"/>
    </location>
</feature>
<feature type="transmembrane region" description="Helical" evidence="10">
    <location>
        <begin position="330"/>
        <end position="348"/>
    </location>
</feature>
<evidence type="ECO:0000259" key="13">
    <source>
        <dbReference type="Pfam" id="PF05425"/>
    </source>
</evidence>
<feature type="domain" description="Copper resistance protein D" evidence="13">
    <location>
        <begin position="325"/>
        <end position="395"/>
    </location>
</feature>
<sequence length="662" mass="68416">MLLGTALILLLLGSAGPASAHAALRGADPGEGSVVKSAPRHITLTFTESVALLDDSFRIYSPDNHRVPLDEPEHADGRSDTARIGLPDGLDDGTYTVAWRVVSADSHPASGAFTFSIGKPSPTAPMAPAAPAEHPITASLYDTGRYLAYIAAALLIGTVAFAALCRPPDTAPLRMPLVTGWWTLLTSTAVLLVLRAPYENGTSPATAFDLSAFTGVLTGRPGIALLTRLALLALAAVVFLRLPLLRRDHGEPDGRTSPARLAACTVLAVALALTWAAAEHASAGIQVPVAMTSSVLHLLATACWLGGLTALLIVLFRADAPPPVATVTRFSRLAFLSVTVLVVTGVYQSWRGLGSWSALADSSYGRTLVVKLVVTAALLLAAGLSRRLTLGLATAASSTETETETEMEMEEKGKEKEAVEGATAAVREQLPELVASATSDKAPPTAPALPASDDGTPDSPPPAPSPALPSGSTPSDPTPSGSTPSDPTPSDPNEPPLDRYRRALRVSVLVEAVVAVVVLLVTTVLTSTLPARAEAEAAATGTAPIAGLPAATVVTIPYALDVPGGKGSVQITLDPGRVGENGIQAVAFDPAGALDSIPELRLSFTLAEKDIGPIDAGLTDRGGYWATSDLNLPLPGTWTMKATIRVSEVDQVTESHPLRIEP</sequence>
<feature type="region of interest" description="Disordered" evidence="9">
    <location>
        <begin position="64"/>
        <end position="87"/>
    </location>
</feature>
<dbReference type="RefSeq" id="WP_326753800.1">
    <property type="nucleotide sequence ID" value="NZ_CP109134.1"/>
</dbReference>
<dbReference type="Pfam" id="PF05425">
    <property type="entry name" value="CopD"/>
    <property type="match status" value="1"/>
</dbReference>
<keyword evidence="3 10" id="KW-0812">Transmembrane</keyword>
<evidence type="ECO:0000256" key="11">
    <source>
        <dbReference type="SAM" id="SignalP"/>
    </source>
</evidence>
<dbReference type="Proteomes" id="UP001335325">
    <property type="component" value="Chromosome"/>
</dbReference>
<feature type="compositionally biased region" description="Pro residues" evidence="9">
    <location>
        <begin position="458"/>
        <end position="467"/>
    </location>
</feature>
<dbReference type="Pfam" id="PF04234">
    <property type="entry name" value="CopC"/>
    <property type="match status" value="1"/>
</dbReference>
<evidence type="ECO:0000256" key="2">
    <source>
        <dbReference type="ARBA" id="ARBA00022475"/>
    </source>
</evidence>
<evidence type="ECO:0000313" key="14">
    <source>
        <dbReference type="EMBL" id="WSD07803.1"/>
    </source>
</evidence>
<keyword evidence="15" id="KW-1185">Reference proteome</keyword>
<feature type="transmembrane region" description="Helical" evidence="10">
    <location>
        <begin position="146"/>
        <end position="165"/>
    </location>
</feature>
<reference evidence="14 15" key="1">
    <citation type="submission" date="2022-10" db="EMBL/GenBank/DDBJ databases">
        <title>The complete genomes of actinobacterial strains from the NBC collection.</title>
        <authorList>
            <person name="Joergensen T.S."/>
            <person name="Alvarez Arevalo M."/>
            <person name="Sterndorff E.B."/>
            <person name="Faurdal D."/>
            <person name="Vuksanovic O."/>
            <person name="Mourched A.-S."/>
            <person name="Charusanti P."/>
            <person name="Shaw S."/>
            <person name="Blin K."/>
            <person name="Weber T."/>
        </authorList>
    </citation>
    <scope>NUCLEOTIDE SEQUENCE [LARGE SCALE GENOMIC DNA]</scope>
    <source>
        <strain evidence="14 15">NBC 01753</strain>
    </source>
</reference>
<feature type="transmembrane region" description="Helical" evidence="10">
    <location>
        <begin position="368"/>
        <end position="385"/>
    </location>
</feature>
<dbReference type="PANTHER" id="PTHR34820:SF4">
    <property type="entry name" value="INNER MEMBRANE PROTEIN YEBZ"/>
    <property type="match status" value="1"/>
</dbReference>
<dbReference type="GeneID" id="91544915"/>
<feature type="transmembrane region" description="Helical" evidence="10">
    <location>
        <begin position="298"/>
        <end position="318"/>
    </location>
</feature>
<dbReference type="InterPro" id="IPR014755">
    <property type="entry name" value="Cu-Rt/internalin_Ig-like"/>
</dbReference>
<keyword evidence="8 10" id="KW-0472">Membrane</keyword>
<dbReference type="Gene3D" id="2.60.40.1220">
    <property type="match status" value="1"/>
</dbReference>
<keyword evidence="6 10" id="KW-1133">Transmembrane helix</keyword>
<protein>
    <submittedName>
        <fullName evidence="14">Copper resistance protein CopC</fullName>
    </submittedName>
</protein>
<dbReference type="InterPro" id="IPR014756">
    <property type="entry name" value="Ig_E-set"/>
</dbReference>
<dbReference type="InterPro" id="IPR007348">
    <property type="entry name" value="CopC_dom"/>
</dbReference>
<dbReference type="SUPFAM" id="SSF81296">
    <property type="entry name" value="E set domains"/>
    <property type="match status" value="1"/>
</dbReference>
<evidence type="ECO:0000256" key="7">
    <source>
        <dbReference type="ARBA" id="ARBA00023008"/>
    </source>
</evidence>
<evidence type="ECO:0000256" key="3">
    <source>
        <dbReference type="ARBA" id="ARBA00022692"/>
    </source>
</evidence>
<feature type="compositionally biased region" description="Basic and acidic residues" evidence="9">
    <location>
        <begin position="410"/>
        <end position="419"/>
    </location>
</feature>
<evidence type="ECO:0000256" key="9">
    <source>
        <dbReference type="SAM" id="MobiDB-lite"/>
    </source>
</evidence>
<feature type="compositionally biased region" description="Basic and acidic residues" evidence="9">
    <location>
        <begin position="64"/>
        <end position="81"/>
    </location>
</feature>